<dbReference type="EMBL" id="BAABJP010000064">
    <property type="protein sequence ID" value="GAA5175342.1"/>
    <property type="molecule type" value="Genomic_DNA"/>
</dbReference>
<dbReference type="Proteomes" id="UP001428817">
    <property type="component" value="Unassembled WGS sequence"/>
</dbReference>
<sequence length="121" mass="12208">MPPWFIFSSIHSSGLVQVFASVVHGFWPPVVPPGLVPLLAVTGAGGAAGGCWPGPGQSVVQPAGVVPFPVPAGLEDSKPANIGYSLRYFSSSSGVGWSPDWPVAVCGAGFPGQAGGRHSVE</sequence>
<proteinExistence type="predicted"/>
<gene>
    <name evidence="1" type="ORF">GCM10023321_81240</name>
</gene>
<name>A0ABP9RE79_9PSEU</name>
<protein>
    <submittedName>
        <fullName evidence="1">Uncharacterized protein</fullName>
    </submittedName>
</protein>
<comment type="caution">
    <text evidence="1">The sequence shown here is derived from an EMBL/GenBank/DDBJ whole genome shotgun (WGS) entry which is preliminary data.</text>
</comment>
<reference evidence="2" key="1">
    <citation type="journal article" date="2019" name="Int. J. Syst. Evol. Microbiol.">
        <title>The Global Catalogue of Microorganisms (GCM) 10K type strain sequencing project: providing services to taxonomists for standard genome sequencing and annotation.</title>
        <authorList>
            <consortium name="The Broad Institute Genomics Platform"/>
            <consortium name="The Broad Institute Genome Sequencing Center for Infectious Disease"/>
            <person name="Wu L."/>
            <person name="Ma J."/>
        </authorList>
    </citation>
    <scope>NUCLEOTIDE SEQUENCE [LARGE SCALE GENOMIC DNA]</scope>
    <source>
        <strain evidence="2">JCM 18303</strain>
    </source>
</reference>
<keyword evidence="2" id="KW-1185">Reference proteome</keyword>
<accession>A0ABP9RE79</accession>
<evidence type="ECO:0000313" key="1">
    <source>
        <dbReference type="EMBL" id="GAA5175342.1"/>
    </source>
</evidence>
<evidence type="ECO:0000313" key="2">
    <source>
        <dbReference type="Proteomes" id="UP001428817"/>
    </source>
</evidence>
<organism evidence="1 2">
    <name type="scientific">Pseudonocardia eucalypti</name>
    <dbReference type="NCBI Taxonomy" id="648755"/>
    <lineage>
        <taxon>Bacteria</taxon>
        <taxon>Bacillati</taxon>
        <taxon>Actinomycetota</taxon>
        <taxon>Actinomycetes</taxon>
        <taxon>Pseudonocardiales</taxon>
        <taxon>Pseudonocardiaceae</taxon>
        <taxon>Pseudonocardia</taxon>
    </lineage>
</organism>